<evidence type="ECO:0000313" key="2">
    <source>
        <dbReference type="Proteomes" id="UP000001695"/>
    </source>
</evidence>
<dbReference type="AlphaFoldDB" id="B2IB02"/>
<dbReference type="InterPro" id="IPR036291">
    <property type="entry name" value="NAD(P)-bd_dom_sf"/>
</dbReference>
<dbReference type="HOGENOM" id="CLU_071330_2_1_5"/>
<dbReference type="RefSeq" id="WP_012383060.1">
    <property type="nucleotide sequence ID" value="NC_010581.1"/>
</dbReference>
<proteinExistence type="predicted"/>
<gene>
    <name evidence="1" type="ordered locus">Bind_0043</name>
</gene>
<dbReference type="eggNOG" id="COG0702">
    <property type="taxonomic scope" value="Bacteria"/>
</dbReference>
<reference evidence="2" key="1">
    <citation type="submission" date="2008-03" db="EMBL/GenBank/DDBJ databases">
        <title>Complete sequence of chromosome of Beijerinckia indica subsp. indica ATCC 9039.</title>
        <authorList>
            <consortium name="US DOE Joint Genome Institute"/>
            <person name="Copeland A."/>
            <person name="Lucas S."/>
            <person name="Lapidus A."/>
            <person name="Glavina del Rio T."/>
            <person name="Dalin E."/>
            <person name="Tice H."/>
            <person name="Bruce D."/>
            <person name="Goodwin L."/>
            <person name="Pitluck S."/>
            <person name="LaButti K."/>
            <person name="Schmutz J."/>
            <person name="Larimer F."/>
            <person name="Land M."/>
            <person name="Hauser L."/>
            <person name="Kyrpides N."/>
            <person name="Mikhailova N."/>
            <person name="Dunfield P.F."/>
            <person name="Dedysh S.N."/>
            <person name="Liesack W."/>
            <person name="Saw J.H."/>
            <person name="Alam M."/>
            <person name="Chen Y."/>
            <person name="Murrell J.C."/>
            <person name="Richardson P."/>
        </authorList>
    </citation>
    <scope>NUCLEOTIDE SEQUENCE [LARGE SCALE GENOMIC DNA]</scope>
    <source>
        <strain evidence="2">ATCC 9039 / DSM 1715 / NCIMB 8712</strain>
    </source>
</reference>
<dbReference type="PANTHER" id="PTHR14097">
    <property type="entry name" value="OXIDOREDUCTASE HTATIP2"/>
    <property type="match status" value="1"/>
</dbReference>
<dbReference type="SUPFAM" id="SSF51735">
    <property type="entry name" value="NAD(P)-binding Rossmann-fold domains"/>
    <property type="match status" value="1"/>
</dbReference>
<protein>
    <submittedName>
        <fullName evidence="1">Male sterility domain protein</fullName>
    </submittedName>
</protein>
<dbReference type="STRING" id="395963.Bind_0043"/>
<organism evidence="1 2">
    <name type="scientific">Beijerinckia indica subsp. indica (strain ATCC 9039 / DSM 1715 / NCIMB 8712)</name>
    <dbReference type="NCBI Taxonomy" id="395963"/>
    <lineage>
        <taxon>Bacteria</taxon>
        <taxon>Pseudomonadati</taxon>
        <taxon>Pseudomonadota</taxon>
        <taxon>Alphaproteobacteria</taxon>
        <taxon>Hyphomicrobiales</taxon>
        <taxon>Beijerinckiaceae</taxon>
        <taxon>Beijerinckia</taxon>
    </lineage>
</organism>
<evidence type="ECO:0000313" key="1">
    <source>
        <dbReference type="EMBL" id="ACB93702.1"/>
    </source>
</evidence>
<accession>B2IB02</accession>
<dbReference type="KEGG" id="bid:Bind_0043"/>
<name>B2IB02_BEII9</name>
<keyword evidence="2" id="KW-1185">Reference proteome</keyword>
<sequence length="161" mass="16965">MTRRILLAGSTGLVGGLVGTRLAGTPEVDLIRLVRNGASGYGHAINFERLCQEPAGHWSRSHPTASISLSPAWGRPIATAGSQAAMFRVDHDYVLAVAQGARALGARQFILVTAAGAGGPGFYLQTKGKIEQAVTALGFKRVDIIRPGFLLGTRGERRCGK</sequence>
<reference evidence="1 2" key="2">
    <citation type="journal article" date="2010" name="J. Bacteriol.">
        <title>Complete genome sequence of Beijerinckia indica subsp. indica.</title>
        <authorList>
            <person name="Tamas I."/>
            <person name="Dedysh S.N."/>
            <person name="Liesack W."/>
            <person name="Stott M.B."/>
            <person name="Alam M."/>
            <person name="Murrell J.C."/>
            <person name="Dunfield P.F."/>
        </authorList>
    </citation>
    <scope>NUCLEOTIDE SEQUENCE [LARGE SCALE GENOMIC DNA]</scope>
    <source>
        <strain evidence="2">ATCC 9039 / DSM 1715 / NCIMB 8712</strain>
    </source>
</reference>
<dbReference type="Proteomes" id="UP000001695">
    <property type="component" value="Chromosome"/>
</dbReference>
<dbReference type="PANTHER" id="PTHR14097:SF7">
    <property type="entry name" value="OXIDOREDUCTASE HTATIP2"/>
    <property type="match status" value="1"/>
</dbReference>
<dbReference type="Gene3D" id="3.40.50.720">
    <property type="entry name" value="NAD(P)-binding Rossmann-like Domain"/>
    <property type="match status" value="1"/>
</dbReference>
<dbReference type="EMBL" id="CP001016">
    <property type="protein sequence ID" value="ACB93702.1"/>
    <property type="molecule type" value="Genomic_DNA"/>
</dbReference>